<protein>
    <submittedName>
        <fullName evidence="8">S-layer homology domain-containing protein</fullName>
    </submittedName>
</protein>
<comment type="subcellular location">
    <subcellularLocation>
        <location evidence="1">Secreted</location>
    </subcellularLocation>
</comment>
<keyword evidence="9" id="KW-1185">Reference proteome</keyword>
<dbReference type="Pfam" id="PF24517">
    <property type="entry name" value="CBM96"/>
    <property type="match status" value="2"/>
</dbReference>
<dbReference type="InterPro" id="IPR024535">
    <property type="entry name" value="RHGA/B-epi-like_pectate_lyase"/>
</dbReference>
<dbReference type="SUPFAM" id="SSF51126">
    <property type="entry name" value="Pectin lyase-like"/>
    <property type="match status" value="1"/>
</dbReference>
<dbReference type="InterPro" id="IPR000421">
    <property type="entry name" value="FA58C"/>
</dbReference>
<dbReference type="InterPro" id="IPR008965">
    <property type="entry name" value="CBM2/CBM3_carb-bd_dom_sf"/>
</dbReference>
<dbReference type="InterPro" id="IPR055372">
    <property type="entry name" value="CBM96"/>
</dbReference>
<dbReference type="Pfam" id="PF00963">
    <property type="entry name" value="Cohesin"/>
    <property type="match status" value="1"/>
</dbReference>
<keyword evidence="4" id="KW-0175">Coiled coil</keyword>
<dbReference type="Pfam" id="PF12708">
    <property type="entry name" value="Pect-lyase_RHGA_epim"/>
    <property type="match status" value="1"/>
</dbReference>
<dbReference type="Pfam" id="PF00395">
    <property type="entry name" value="SLH"/>
    <property type="match status" value="3"/>
</dbReference>
<feature type="signal peptide" evidence="6">
    <location>
        <begin position="1"/>
        <end position="21"/>
    </location>
</feature>
<accession>A0ABU9DVT3</accession>
<feature type="domain" description="SLH" evidence="7">
    <location>
        <begin position="1910"/>
        <end position="1969"/>
    </location>
</feature>
<dbReference type="Proteomes" id="UP001469365">
    <property type="component" value="Unassembled WGS sequence"/>
</dbReference>
<dbReference type="PANTHER" id="PTHR43308">
    <property type="entry name" value="OUTER MEMBRANE PROTEIN ALPHA-RELATED"/>
    <property type="match status" value="1"/>
</dbReference>
<comment type="caution">
    <text evidence="8">The sequence shown here is derived from an EMBL/GenBank/DDBJ whole genome shotgun (WGS) entry which is preliminary data.</text>
</comment>
<dbReference type="NCBIfam" id="NF033679">
    <property type="entry name" value="DNRLRE_dom"/>
    <property type="match status" value="2"/>
</dbReference>
<evidence type="ECO:0000256" key="3">
    <source>
        <dbReference type="ARBA" id="ARBA00022729"/>
    </source>
</evidence>
<dbReference type="RefSeq" id="WP_341419340.1">
    <property type="nucleotide sequence ID" value="NZ_JBBPCC010000027.1"/>
</dbReference>
<evidence type="ECO:0000256" key="6">
    <source>
        <dbReference type="SAM" id="SignalP"/>
    </source>
</evidence>
<dbReference type="InterPro" id="IPR002102">
    <property type="entry name" value="Cohesin_dom"/>
</dbReference>
<dbReference type="SUPFAM" id="SSF49785">
    <property type="entry name" value="Galactose-binding domain-like"/>
    <property type="match status" value="1"/>
</dbReference>
<evidence type="ECO:0000256" key="2">
    <source>
        <dbReference type="ARBA" id="ARBA00022525"/>
    </source>
</evidence>
<sequence>MSKRILSLMMALSIGSGSLLSTSVPVRAVAQDGVPILPAQDVTVYSGGYYIHSNLIANESANYHKAAGDGGDTDLMRVGLDADGSAAYTYVQYDISALPAFGLNTEAALQFSGAFSKPAKVSVYGIHPMQIADQWSENTMTWLSQFRTLTDSIDTIEVTDQPGTHRFNVTDFVKAKRQAGATSIGVMIKAETATAIELRGHETSESAASDRIPALVIHQGPTGLHVPKPYTAPVPFTYGKNMPPLHDAIVYNPATTGNTDGNRNYHGTNNTATIADGMTVEFNKTYAYFKFDISNLPEPAQIGQTLFSVWGRDTSKATSAAATNYVQIFGAEDGGEWTETGITWNNKPKMGTTPIAEVLYKAANDYQDADITQYVKQRKQQGAQTITLVMAAKSNAGAFYHRGKDTTAGGQSPPRLMVGNPADAPEDMKLGADGRSRLYPEDWYPGFKDQKGRFLHDFSYTGYHRGEIPLPDTNGLQRIDVTQAPYLADSTGNSDSTAAIQQAIYDAGAQGGGVVYLPAGTYQVSAQPGKDFSLSIPSSSIVLKGAGMNKTFLYNATENMKSKDIIRVGDGDWRKTGTSTKLSKSVTEPTVLLPVEDASSFDVNDYVLITFDTTPDFLSELGMQNKWASRLGKVEQLFYRQIVGVDKVNRTITLDIPTRYALKQRDNITITKTDKPVSEVGLEDFSIANIQNSKSGLGEDDYKIVGTAAYEADNAKAVNMIAVADSWIRNVNTYKPAGNANYHILSKGIILDRTKNVTVSNVTMEYPQYRGANGNGYLYQFIGNDNLIENSRAIAARHSFTYANFSANGNVLHQVYSENSSLLTDFHMYLSMANLIDNMTLNGDGISAITRDYGSSATNRHGVVTTESVFWNTTGQKAHSSKNGIIIESEQFGNGYIIGTKGAVTGVKVDITGSIPEADTRPFDMAEGVGEGDRLSPQSLYTDQFSRRTEDIDLGLQSLLINGSPVNGMQFLKTKYAVTLPYGTVQTPVIEATPFSAGAAVTITQPAGTSGTGIIKVSRGGSVKEYQVVFQVATAPVLPKSITLAPDKSVQGWRAAGNAISAGSQGKLKSYLTLDNGEVLNTSAVGIPVTYTVNNEEVGRVEGNVFHALRPGIVKVTAESRWNGATVRVTENFEVKERMPEPEGIFADVVRVSASADDGNLPINTIDRDPDSRWSAEGSGQYLVQELSKAQWIDKISLLFFSGNLRASTFDVEVSTDGIHYEKVLTRAVSTKPNPNQPETFAFTPVQAKFVKFIGYGNELNGWNSIIESWIHLEQGRVTGISVSGADDVHVIKEAGGKLQMKAVAEPAGAPLPSVTWSVYEADGRTATDKAWISGDGWLTAVKNGVVQVTAAATDGSGLQGSALITISGQPGEPVWAPYTTIGVPESVYAGKPLSAAIGLRLVTGSVYAAVYGVELTLTYDPSVVTYVSALSLKPGFIIQSIQDAPDKGQVRIVAAAGQAGDAITSDGELIQIHWQVKPLSQPATSRLAVVSAALTYEEGQHVQALASTAEFKVNIASSPGGTSGGNDDNDSPSGSSSPAAPSAPAPQQSAKRGEPVKVNVVLSESVQGKTADGRSLVTAELAADALEKALQSLKAEEKSGEVRLLAELKGQEDVGQVRVSAQAIGAILEQAPKSILTIAYDSVRYELPLQALRLIELARELNADLQDVKISFRIGKLAGPEREKLEAQAKESGARLLHPGISFEVTAESGGKQVVVDDFAGVYAPRTIELAGRVSERTAAAVWYDPATGDINYVPAKFLYADGKTRVTIYRTGNSLYTVVQADKAFSDLAGHWAQGAVESLASKFLVKGVSDTSFAPDQAITRAEFSALLTRAIGLAPKAADGYKDVAASDWYACYVGAASRAGIVNGFEDGTFKPAEQITREQMAVMIVRALTFTGYTADPQAGRAALSGFADGTAVSGYAGDAVAAALHAGIIVGVTDTELAPQNQASRAEAAVMLERVLGTVIWK</sequence>
<dbReference type="InterPro" id="IPR012334">
    <property type="entry name" value="Pectin_lyas_fold"/>
</dbReference>
<dbReference type="EMBL" id="JBBPCC010000027">
    <property type="protein sequence ID" value="MEK8132213.1"/>
    <property type="molecule type" value="Genomic_DNA"/>
</dbReference>
<feature type="region of interest" description="Disordered" evidence="5">
    <location>
        <begin position="1517"/>
        <end position="1555"/>
    </location>
</feature>
<dbReference type="CDD" id="cd08547">
    <property type="entry name" value="Type_II_cohesin"/>
    <property type="match status" value="1"/>
</dbReference>
<dbReference type="PANTHER" id="PTHR43308:SF5">
    <property type="entry name" value="S-LAYER PROTEIN _ PEPTIDOGLYCAN ENDO-BETA-N-ACETYLGLUCOSAMINIDASE"/>
    <property type="match status" value="1"/>
</dbReference>
<dbReference type="InterPro" id="IPR051465">
    <property type="entry name" value="Cell_Envelope_Struct_Comp"/>
</dbReference>
<dbReference type="InterPro" id="IPR001119">
    <property type="entry name" value="SLH_dom"/>
</dbReference>
<dbReference type="Pfam" id="PF00754">
    <property type="entry name" value="F5_F8_type_C"/>
    <property type="match status" value="1"/>
</dbReference>
<dbReference type="Gene3D" id="2.60.120.260">
    <property type="entry name" value="Galactose-binding domain-like"/>
    <property type="match status" value="1"/>
</dbReference>
<dbReference type="InterPro" id="IPR008979">
    <property type="entry name" value="Galactose-bd-like_sf"/>
</dbReference>
<dbReference type="Gene3D" id="2.60.40.1080">
    <property type="match status" value="1"/>
</dbReference>
<feature type="coiled-coil region" evidence="4">
    <location>
        <begin position="1577"/>
        <end position="1604"/>
    </location>
</feature>
<dbReference type="InterPro" id="IPR011050">
    <property type="entry name" value="Pectin_lyase_fold/virulence"/>
</dbReference>
<feature type="domain" description="SLH" evidence="7">
    <location>
        <begin position="1782"/>
        <end position="1840"/>
    </location>
</feature>
<keyword evidence="3 6" id="KW-0732">Signal</keyword>
<dbReference type="Gene3D" id="2.60.40.680">
    <property type="match status" value="1"/>
</dbReference>
<keyword evidence="2" id="KW-0964">Secreted</keyword>
<feature type="chain" id="PRO_5047417537" evidence="6">
    <location>
        <begin position="22"/>
        <end position="1969"/>
    </location>
</feature>
<evidence type="ECO:0000313" key="8">
    <source>
        <dbReference type="EMBL" id="MEK8132213.1"/>
    </source>
</evidence>
<dbReference type="SUPFAM" id="SSF49384">
    <property type="entry name" value="Carbohydrate-binding domain"/>
    <property type="match status" value="1"/>
</dbReference>
<organism evidence="8 9">
    <name type="scientific">Paenibacillus filicis</name>
    <dbReference type="NCBI Taxonomy" id="669464"/>
    <lineage>
        <taxon>Bacteria</taxon>
        <taxon>Bacillati</taxon>
        <taxon>Bacillota</taxon>
        <taxon>Bacilli</taxon>
        <taxon>Bacillales</taxon>
        <taxon>Paenibacillaceae</taxon>
        <taxon>Paenibacillus</taxon>
    </lineage>
</organism>
<dbReference type="Gene3D" id="2.160.20.10">
    <property type="entry name" value="Single-stranded right-handed beta-helix, Pectin lyase-like"/>
    <property type="match status" value="1"/>
</dbReference>
<evidence type="ECO:0000256" key="5">
    <source>
        <dbReference type="SAM" id="MobiDB-lite"/>
    </source>
</evidence>
<proteinExistence type="predicted"/>
<evidence type="ECO:0000259" key="7">
    <source>
        <dbReference type="PROSITE" id="PS51272"/>
    </source>
</evidence>
<reference evidence="8 9" key="1">
    <citation type="submission" date="2024-04" db="EMBL/GenBank/DDBJ databases">
        <title>draft genome sequnece of Paenibacillus filicis.</title>
        <authorList>
            <person name="Kim D.-U."/>
        </authorList>
    </citation>
    <scope>NUCLEOTIDE SEQUENCE [LARGE SCALE GENOMIC DNA]</scope>
    <source>
        <strain evidence="8 9">KACC14197</strain>
    </source>
</reference>
<feature type="domain" description="SLH" evidence="7">
    <location>
        <begin position="1841"/>
        <end position="1904"/>
    </location>
</feature>
<evidence type="ECO:0000256" key="4">
    <source>
        <dbReference type="SAM" id="Coils"/>
    </source>
</evidence>
<feature type="compositionally biased region" description="Low complexity" evidence="5">
    <location>
        <begin position="1532"/>
        <end position="1551"/>
    </location>
</feature>
<dbReference type="PROSITE" id="PS51272">
    <property type="entry name" value="SLH"/>
    <property type="match status" value="3"/>
</dbReference>
<gene>
    <name evidence="8" type="ORF">WMW72_30375</name>
</gene>
<name>A0ABU9DVT3_9BACL</name>
<evidence type="ECO:0000256" key="1">
    <source>
        <dbReference type="ARBA" id="ARBA00004613"/>
    </source>
</evidence>
<evidence type="ECO:0000313" key="9">
    <source>
        <dbReference type="Proteomes" id="UP001469365"/>
    </source>
</evidence>